<dbReference type="InterPro" id="IPR005548">
    <property type="entry name" value="Cell_div_FtsQ/DivIB_C"/>
</dbReference>
<dbReference type="InterPro" id="IPR013685">
    <property type="entry name" value="POTRA_FtsQ_type"/>
</dbReference>
<dbReference type="GO" id="GO:0090529">
    <property type="term" value="P:cell septum assembly"/>
    <property type="evidence" value="ECO:0007669"/>
    <property type="project" value="InterPro"/>
</dbReference>
<protein>
    <recommendedName>
        <fullName evidence="7">Cell division protein FtsQ</fullName>
    </recommendedName>
</protein>
<dbReference type="STRING" id="1121352.GCA_000620925_01012"/>
<organism evidence="10 11">
    <name type="scientific">Conchiformibius steedae</name>
    <dbReference type="NCBI Taxonomy" id="153493"/>
    <lineage>
        <taxon>Bacteria</taxon>
        <taxon>Pseudomonadati</taxon>
        <taxon>Pseudomonadota</taxon>
        <taxon>Betaproteobacteria</taxon>
        <taxon>Neisseriales</taxon>
        <taxon>Neisseriaceae</taxon>
        <taxon>Conchiformibius</taxon>
    </lineage>
</organism>
<dbReference type="InterPro" id="IPR045335">
    <property type="entry name" value="FtsQ_C_sf"/>
</dbReference>
<dbReference type="PANTHER" id="PTHR35851">
    <property type="entry name" value="CELL DIVISION PROTEIN FTSQ"/>
    <property type="match status" value="1"/>
</dbReference>
<dbReference type="HAMAP" id="MF_00911">
    <property type="entry name" value="FtsQ_subfam"/>
    <property type="match status" value="1"/>
</dbReference>
<keyword evidence="6 7" id="KW-0131">Cell cycle</keyword>
<evidence type="ECO:0000256" key="7">
    <source>
        <dbReference type="HAMAP-Rule" id="MF_00911"/>
    </source>
</evidence>
<comment type="function">
    <text evidence="7">Essential cell division protein. May link together the upstream cell division proteins, which are predominantly cytoplasmic, with the downstream cell division proteins, which are predominantly periplasmic. May control correct divisome assembly.</text>
</comment>
<keyword evidence="5 7" id="KW-1133">Transmembrane helix</keyword>
<dbReference type="GO" id="GO:0005886">
    <property type="term" value="C:plasma membrane"/>
    <property type="evidence" value="ECO:0007669"/>
    <property type="project" value="UniProtKB-SubCell"/>
</dbReference>
<evidence type="ECO:0000256" key="5">
    <source>
        <dbReference type="ARBA" id="ARBA00022989"/>
    </source>
</evidence>
<evidence type="ECO:0000259" key="9">
    <source>
        <dbReference type="Pfam" id="PF08478"/>
    </source>
</evidence>
<keyword evidence="2 7" id="KW-0997">Cell inner membrane</keyword>
<feature type="transmembrane region" description="Helical" evidence="7">
    <location>
        <begin position="12"/>
        <end position="32"/>
    </location>
</feature>
<feature type="domain" description="POTRA" evidence="9">
    <location>
        <begin position="55"/>
        <end position="112"/>
    </location>
</feature>
<evidence type="ECO:0000256" key="1">
    <source>
        <dbReference type="ARBA" id="ARBA00022475"/>
    </source>
</evidence>
<dbReference type="GO" id="GO:0043093">
    <property type="term" value="P:FtsZ-dependent cytokinesis"/>
    <property type="evidence" value="ECO:0007669"/>
    <property type="project" value="UniProtKB-UniRule"/>
</dbReference>
<proteinExistence type="inferred from homology"/>
<dbReference type="Pfam" id="PF08478">
    <property type="entry name" value="POTRA_1"/>
    <property type="match status" value="1"/>
</dbReference>
<dbReference type="RefSeq" id="WP_124794346.1">
    <property type="nucleotide sequence ID" value="NZ_RQYC01000004.1"/>
</dbReference>
<comment type="subcellular location">
    <subcellularLocation>
        <location evidence="7">Cell inner membrane</location>
        <topology evidence="7">Single-pass type II membrane protein</topology>
    </subcellularLocation>
    <text evidence="7">Localizes to the division septum.</text>
</comment>
<dbReference type="EMBL" id="RQYC01000004">
    <property type="protein sequence ID" value="RRD90786.1"/>
    <property type="molecule type" value="Genomic_DNA"/>
</dbReference>
<dbReference type="Gene3D" id="3.40.50.11690">
    <property type="entry name" value="Cell division protein FtsQ/DivIB"/>
    <property type="match status" value="1"/>
</dbReference>
<name>A0A3P2A7B8_9NEIS</name>
<evidence type="ECO:0000256" key="6">
    <source>
        <dbReference type="ARBA" id="ARBA00023306"/>
    </source>
</evidence>
<dbReference type="Gene3D" id="3.10.20.310">
    <property type="entry name" value="membrane protein fhac"/>
    <property type="match status" value="1"/>
</dbReference>
<comment type="subunit">
    <text evidence="7">Part of a complex composed of FtsB, FtsL and FtsQ.</text>
</comment>
<keyword evidence="11" id="KW-1185">Reference proteome</keyword>
<keyword evidence="7" id="KW-0472">Membrane</keyword>
<dbReference type="AlphaFoldDB" id="A0A3P2A7B8"/>
<evidence type="ECO:0000256" key="3">
    <source>
        <dbReference type="ARBA" id="ARBA00022618"/>
    </source>
</evidence>
<keyword evidence="3 7" id="KW-0132">Cell division</keyword>
<keyword evidence="1 7" id="KW-1003">Cell membrane</keyword>
<dbReference type="Proteomes" id="UP000269923">
    <property type="component" value="Unassembled WGS sequence"/>
</dbReference>
<evidence type="ECO:0000256" key="4">
    <source>
        <dbReference type="ARBA" id="ARBA00022692"/>
    </source>
</evidence>
<accession>A0A3P2A7B8</accession>
<evidence type="ECO:0000256" key="2">
    <source>
        <dbReference type="ARBA" id="ARBA00022519"/>
    </source>
</evidence>
<feature type="domain" description="Cell division protein FtsQ/DivIB C-terminal" evidence="8">
    <location>
        <begin position="116"/>
        <end position="230"/>
    </location>
</feature>
<evidence type="ECO:0000259" key="8">
    <source>
        <dbReference type="Pfam" id="PF03799"/>
    </source>
</evidence>
<keyword evidence="4 7" id="KW-0812">Transmembrane</keyword>
<reference evidence="10 11" key="1">
    <citation type="submission" date="2018-11" db="EMBL/GenBank/DDBJ databases">
        <title>Genomes From Bacteria Associated with the Canine Oral Cavity: a Test Case for Automated Genome-Based Taxonomic Assignment.</title>
        <authorList>
            <person name="Coil D.A."/>
            <person name="Jospin G."/>
            <person name="Darling A.E."/>
            <person name="Wallis C."/>
            <person name="Davis I.J."/>
            <person name="Harris S."/>
            <person name="Eisen J.A."/>
            <person name="Holcombe L.J."/>
            <person name="O'Flynn C."/>
        </authorList>
    </citation>
    <scope>NUCLEOTIDE SEQUENCE [LARGE SCALE GENOMIC DNA]</scope>
    <source>
        <strain evidence="10 11">COT-280</strain>
    </source>
</reference>
<dbReference type="GO" id="GO:0032153">
    <property type="term" value="C:cell division site"/>
    <property type="evidence" value="ECO:0007669"/>
    <property type="project" value="UniProtKB-UniRule"/>
</dbReference>
<dbReference type="Pfam" id="PF03799">
    <property type="entry name" value="FtsQ_DivIB_C"/>
    <property type="match status" value="1"/>
</dbReference>
<evidence type="ECO:0000313" key="11">
    <source>
        <dbReference type="Proteomes" id="UP000269923"/>
    </source>
</evidence>
<dbReference type="PANTHER" id="PTHR35851:SF1">
    <property type="entry name" value="CELL DIVISION PROTEIN FTSQ"/>
    <property type="match status" value="1"/>
</dbReference>
<gene>
    <name evidence="7" type="primary">ftsQ</name>
    <name evidence="10" type="ORF">EII21_04040</name>
</gene>
<comment type="caution">
    <text evidence="10">The sequence shown here is derived from an EMBL/GenBank/DDBJ whole genome shotgun (WGS) entry which is preliminary data.</text>
</comment>
<evidence type="ECO:0000313" key="10">
    <source>
        <dbReference type="EMBL" id="RRD90786.1"/>
    </source>
</evidence>
<dbReference type="OrthoDB" id="9790370at2"/>
<sequence>MKNPKRSANSWAVRALYGVVFVFLLGAGLRWASYHSYFHIATVDVVNVHAGEPLRYVDKQKLFDTVKPYLSGSSFYVDLDAAQETARRFTWVSDVKIERTSYNTITLTVKEHEPVARWVRQGHTAGLVDADGQIFQADFDAPLPEFDGTAEDQPQMVTQYRSFSNELKPLRLQILRLQYTPRSSWSMMLNNGIELRLGKQEVNTRMNRFVNAWQHSLREKALQLDYVDMRYPDGFATRNRARAAGSATEALEMALAADRVGEEEAASAPNSDDLPN</sequence>
<dbReference type="InterPro" id="IPR026579">
    <property type="entry name" value="FtsQ"/>
</dbReference>
<comment type="similarity">
    <text evidence="7">Belongs to the FtsQ/DivIB family. FtsQ subfamily.</text>
</comment>